<organism evidence="3 4">
    <name type="scientific">Penicilliopsis zonata CBS 506.65</name>
    <dbReference type="NCBI Taxonomy" id="1073090"/>
    <lineage>
        <taxon>Eukaryota</taxon>
        <taxon>Fungi</taxon>
        <taxon>Dikarya</taxon>
        <taxon>Ascomycota</taxon>
        <taxon>Pezizomycotina</taxon>
        <taxon>Eurotiomycetes</taxon>
        <taxon>Eurotiomycetidae</taxon>
        <taxon>Eurotiales</taxon>
        <taxon>Aspergillaceae</taxon>
        <taxon>Penicilliopsis</taxon>
    </lineage>
</organism>
<dbReference type="InterPro" id="IPR032466">
    <property type="entry name" value="Metal_Hydrolase"/>
</dbReference>
<comment type="catalytic activity">
    <reaction evidence="2">
        <text>an L-aminoacyl-L-amino acid + H2O = 2 an L-alpha-amino acid</text>
        <dbReference type="Rhea" id="RHEA:48940"/>
        <dbReference type="ChEBI" id="CHEBI:15377"/>
        <dbReference type="ChEBI" id="CHEBI:59869"/>
        <dbReference type="ChEBI" id="CHEBI:77460"/>
        <dbReference type="EC" id="3.4.13.19"/>
    </reaction>
</comment>
<keyword evidence="2" id="KW-0645">Protease</keyword>
<dbReference type="GO" id="GO:0046872">
    <property type="term" value="F:metal ion binding"/>
    <property type="evidence" value="ECO:0007669"/>
    <property type="project" value="UniProtKB-UniRule"/>
</dbReference>
<dbReference type="PANTHER" id="PTHR10443">
    <property type="entry name" value="MICROSOMAL DIPEPTIDASE"/>
    <property type="match status" value="1"/>
</dbReference>
<dbReference type="Gene3D" id="3.20.20.140">
    <property type="entry name" value="Metal-dependent hydrolases"/>
    <property type="match status" value="1"/>
</dbReference>
<dbReference type="RefSeq" id="XP_022580465.1">
    <property type="nucleotide sequence ID" value="XM_022725903.1"/>
</dbReference>
<dbReference type="AlphaFoldDB" id="A0A1L9SFA2"/>
<dbReference type="STRING" id="1073090.A0A1L9SFA2"/>
<comment type="similarity">
    <text evidence="2">Belongs to the metallo-dependent hydrolases superfamily. Peptidase M19 family.</text>
</comment>
<dbReference type="OrthoDB" id="445695at2759"/>
<dbReference type="GeneID" id="34612367"/>
<keyword evidence="1 2" id="KW-0224">Dipeptidase</keyword>
<dbReference type="PROSITE" id="PS51365">
    <property type="entry name" value="RENAL_DIPEPTIDASE_2"/>
    <property type="match status" value="1"/>
</dbReference>
<evidence type="ECO:0000256" key="1">
    <source>
        <dbReference type="ARBA" id="ARBA00022997"/>
    </source>
</evidence>
<dbReference type="PANTHER" id="PTHR10443:SF12">
    <property type="entry name" value="DIPEPTIDASE"/>
    <property type="match status" value="1"/>
</dbReference>
<keyword evidence="2" id="KW-0482">Metalloprotease</keyword>
<evidence type="ECO:0000256" key="2">
    <source>
        <dbReference type="RuleBase" id="RU341113"/>
    </source>
</evidence>
<dbReference type="EMBL" id="KV878344">
    <property type="protein sequence ID" value="OJJ45955.1"/>
    <property type="molecule type" value="Genomic_DNA"/>
</dbReference>
<reference evidence="4" key="1">
    <citation type="journal article" date="2017" name="Genome Biol.">
        <title>Comparative genomics reveals high biological diversity and specific adaptations in the industrially and medically important fungal genus Aspergillus.</title>
        <authorList>
            <person name="de Vries R.P."/>
            <person name="Riley R."/>
            <person name="Wiebenga A."/>
            <person name="Aguilar-Osorio G."/>
            <person name="Amillis S."/>
            <person name="Uchima C.A."/>
            <person name="Anderluh G."/>
            <person name="Asadollahi M."/>
            <person name="Askin M."/>
            <person name="Barry K."/>
            <person name="Battaglia E."/>
            <person name="Bayram O."/>
            <person name="Benocci T."/>
            <person name="Braus-Stromeyer S.A."/>
            <person name="Caldana C."/>
            <person name="Canovas D."/>
            <person name="Cerqueira G.C."/>
            <person name="Chen F."/>
            <person name="Chen W."/>
            <person name="Choi C."/>
            <person name="Clum A."/>
            <person name="Dos Santos R.A."/>
            <person name="Damasio A.R."/>
            <person name="Diallinas G."/>
            <person name="Emri T."/>
            <person name="Fekete E."/>
            <person name="Flipphi M."/>
            <person name="Freyberg S."/>
            <person name="Gallo A."/>
            <person name="Gournas C."/>
            <person name="Habgood R."/>
            <person name="Hainaut M."/>
            <person name="Harispe M.L."/>
            <person name="Henrissat B."/>
            <person name="Hilden K.S."/>
            <person name="Hope R."/>
            <person name="Hossain A."/>
            <person name="Karabika E."/>
            <person name="Karaffa L."/>
            <person name="Karanyi Z."/>
            <person name="Krasevec N."/>
            <person name="Kuo A."/>
            <person name="Kusch H."/>
            <person name="LaButti K."/>
            <person name="Lagendijk E.L."/>
            <person name="Lapidus A."/>
            <person name="Levasseur A."/>
            <person name="Lindquist E."/>
            <person name="Lipzen A."/>
            <person name="Logrieco A.F."/>
            <person name="MacCabe A."/>
            <person name="Maekelae M.R."/>
            <person name="Malavazi I."/>
            <person name="Melin P."/>
            <person name="Meyer V."/>
            <person name="Mielnichuk N."/>
            <person name="Miskei M."/>
            <person name="Molnar A.P."/>
            <person name="Mule G."/>
            <person name="Ngan C.Y."/>
            <person name="Orejas M."/>
            <person name="Orosz E."/>
            <person name="Ouedraogo J.P."/>
            <person name="Overkamp K.M."/>
            <person name="Park H.-S."/>
            <person name="Perrone G."/>
            <person name="Piumi F."/>
            <person name="Punt P.J."/>
            <person name="Ram A.F."/>
            <person name="Ramon A."/>
            <person name="Rauscher S."/>
            <person name="Record E."/>
            <person name="Riano-Pachon D.M."/>
            <person name="Robert V."/>
            <person name="Roehrig J."/>
            <person name="Ruller R."/>
            <person name="Salamov A."/>
            <person name="Salih N.S."/>
            <person name="Samson R.A."/>
            <person name="Sandor E."/>
            <person name="Sanguinetti M."/>
            <person name="Schuetze T."/>
            <person name="Sepcic K."/>
            <person name="Shelest E."/>
            <person name="Sherlock G."/>
            <person name="Sophianopoulou V."/>
            <person name="Squina F.M."/>
            <person name="Sun H."/>
            <person name="Susca A."/>
            <person name="Todd R.B."/>
            <person name="Tsang A."/>
            <person name="Unkles S.E."/>
            <person name="van de Wiele N."/>
            <person name="van Rossen-Uffink D."/>
            <person name="Oliveira J.V."/>
            <person name="Vesth T.C."/>
            <person name="Visser J."/>
            <person name="Yu J.-H."/>
            <person name="Zhou M."/>
            <person name="Andersen M.R."/>
            <person name="Archer D.B."/>
            <person name="Baker S.E."/>
            <person name="Benoit I."/>
            <person name="Brakhage A.A."/>
            <person name="Braus G.H."/>
            <person name="Fischer R."/>
            <person name="Frisvad J.C."/>
            <person name="Goldman G.H."/>
            <person name="Houbraken J."/>
            <person name="Oakley B."/>
            <person name="Pocsi I."/>
            <person name="Scazzocchio C."/>
            <person name="Seiboth B."/>
            <person name="vanKuyk P.A."/>
            <person name="Wortman J."/>
            <person name="Dyer P.S."/>
            <person name="Grigoriev I.V."/>
        </authorList>
    </citation>
    <scope>NUCLEOTIDE SEQUENCE [LARGE SCALE GENOMIC DNA]</scope>
    <source>
        <strain evidence="4">CBS 506.65</strain>
    </source>
</reference>
<dbReference type="InterPro" id="IPR008257">
    <property type="entry name" value="Pept_M19"/>
</dbReference>
<accession>A0A1L9SFA2</accession>
<dbReference type="Proteomes" id="UP000184188">
    <property type="component" value="Unassembled WGS sequence"/>
</dbReference>
<keyword evidence="4" id="KW-1185">Reference proteome</keyword>
<evidence type="ECO:0000313" key="3">
    <source>
        <dbReference type="EMBL" id="OJJ45955.1"/>
    </source>
</evidence>
<comment type="cofactor">
    <cofactor evidence="2">
        <name>Zn(2+)</name>
        <dbReference type="ChEBI" id="CHEBI:29105"/>
    </cofactor>
</comment>
<dbReference type="CDD" id="cd01301">
    <property type="entry name" value="rDP_like"/>
    <property type="match status" value="1"/>
</dbReference>
<keyword evidence="2" id="KW-0378">Hydrolase</keyword>
<dbReference type="GO" id="GO:0006508">
    <property type="term" value="P:proteolysis"/>
    <property type="evidence" value="ECO:0007669"/>
    <property type="project" value="UniProtKB-KW"/>
</dbReference>
<keyword evidence="2" id="KW-0479">Metal-binding</keyword>
<protein>
    <recommendedName>
        <fullName evidence="2">Dipeptidase</fullName>
        <ecNumber evidence="2">3.4.13.19</ecNumber>
    </recommendedName>
</protein>
<name>A0A1L9SFA2_9EURO</name>
<dbReference type="Pfam" id="PF01244">
    <property type="entry name" value="Peptidase_M19"/>
    <property type="match status" value="1"/>
</dbReference>
<dbReference type="VEuPathDB" id="FungiDB:ASPZODRAFT_152900"/>
<keyword evidence="2" id="KW-0862">Zinc</keyword>
<evidence type="ECO:0000313" key="4">
    <source>
        <dbReference type="Proteomes" id="UP000184188"/>
    </source>
</evidence>
<dbReference type="EC" id="3.4.13.19" evidence="2"/>
<gene>
    <name evidence="3" type="ORF">ASPZODRAFT_152900</name>
</gene>
<sequence length="417" mass="45770">MDGRTLDAANLHAMELWKHEWEPLGSSYNISYGEGQKWHFLAGHRTDEATLIKIYDSADVPAKHGHNDFPIWIRAFWGNHIYQGNFSADQELYGQVDFVRLQQGGVTGQFWSVYVPCPSDTSMTDESYGVSVRDTLQQIDLVQRLATAYPGHIRPVRTAGEMATVMRKHRTGIASLLGVEGLHQIGNSASVLRVYHQLGVRYITLTHSCHNPYADSCAPSTPLHGGLSPAGEAMVREMNRVGMMVDLSHTSAATQRASLALSKAPVLFSHSSAYALCAHRRNVQDDVLDLLPRNGGLVMINFTPEFLRQDEGNASLADVADHIVYVGERIGYAHVGLGADYDGMGFGQAPRGLEDVASYPALMAELQRRGVAREDRLAVAGGNVLRVLGEVERVAASMADEPLEDDVKSFFTEHTVV</sequence>
<dbReference type="GO" id="GO:0070573">
    <property type="term" value="F:metallodipeptidase activity"/>
    <property type="evidence" value="ECO:0007669"/>
    <property type="project" value="InterPro"/>
</dbReference>
<proteinExistence type="inferred from homology"/>
<dbReference type="SUPFAM" id="SSF51556">
    <property type="entry name" value="Metallo-dependent hydrolases"/>
    <property type="match status" value="1"/>
</dbReference>